<organism evidence="3 4">
    <name type="scientific">Brachionus plicatilis</name>
    <name type="common">Marine rotifer</name>
    <name type="synonym">Brachionus muelleri</name>
    <dbReference type="NCBI Taxonomy" id="10195"/>
    <lineage>
        <taxon>Eukaryota</taxon>
        <taxon>Metazoa</taxon>
        <taxon>Spiralia</taxon>
        <taxon>Gnathifera</taxon>
        <taxon>Rotifera</taxon>
        <taxon>Eurotatoria</taxon>
        <taxon>Monogononta</taxon>
        <taxon>Pseudotrocha</taxon>
        <taxon>Ploima</taxon>
        <taxon>Brachionidae</taxon>
        <taxon>Brachionus</taxon>
    </lineage>
</organism>
<evidence type="ECO:0000313" key="4">
    <source>
        <dbReference type="Proteomes" id="UP000276133"/>
    </source>
</evidence>
<evidence type="ECO:0000256" key="1">
    <source>
        <dbReference type="SAM" id="MobiDB-lite"/>
    </source>
</evidence>
<dbReference type="InterPro" id="IPR054465">
    <property type="entry name" value="Integrase_p58-like_C"/>
</dbReference>
<accession>A0A3M7SDJ9</accession>
<evidence type="ECO:0000259" key="2">
    <source>
        <dbReference type="Pfam" id="PF22938"/>
    </source>
</evidence>
<feature type="domain" description="Integrase p58-like C-terminal" evidence="2">
    <location>
        <begin position="41"/>
        <end position="75"/>
    </location>
</feature>
<gene>
    <name evidence="3" type="ORF">BpHYR1_028818</name>
</gene>
<protein>
    <submittedName>
        <fullName evidence="3">Transposon Ty3-G Gag-Pol poly</fullName>
    </submittedName>
</protein>
<dbReference type="OrthoDB" id="6514906at2759"/>
<proteinExistence type="predicted"/>
<dbReference type="Pfam" id="PF22938">
    <property type="entry name" value="Integrase_p58_C"/>
    <property type="match status" value="1"/>
</dbReference>
<dbReference type="Proteomes" id="UP000276133">
    <property type="component" value="Unassembled WGS sequence"/>
</dbReference>
<dbReference type="AlphaFoldDB" id="A0A3M7SDJ9"/>
<comment type="caution">
    <text evidence="3">The sequence shown here is derived from an EMBL/GenBank/DDBJ whole genome shotgun (WGS) entry which is preliminary data.</text>
</comment>
<name>A0A3M7SDJ9_BRAPC</name>
<feature type="region of interest" description="Disordered" evidence="1">
    <location>
        <begin position="118"/>
        <end position="140"/>
    </location>
</feature>
<sequence length="192" mass="22231">MKLNYDLNVTAAKLKVGDLVWVHNDVVKKGQCKKFTFSWTGPYVVESVFNNVNYKMRSLNSKRKRLIVHRNRLKRHFGKHEIETENSLATQSNNEKNKRVNLKTLAAKKIVERAKVTLQERQNPMTTTESGGSSDDETFVPNAATKRLLRNVQRRAHESIRVKRDRRPPQLPCTIAKIQIYTSFVNTLKIDI</sequence>
<keyword evidence="4" id="KW-1185">Reference proteome</keyword>
<dbReference type="EMBL" id="REGN01001569">
    <property type="protein sequence ID" value="RNA33851.1"/>
    <property type="molecule type" value="Genomic_DNA"/>
</dbReference>
<reference evidence="3 4" key="1">
    <citation type="journal article" date="2018" name="Sci. Rep.">
        <title>Genomic signatures of local adaptation to the degree of environmental predictability in rotifers.</title>
        <authorList>
            <person name="Franch-Gras L."/>
            <person name="Hahn C."/>
            <person name="Garcia-Roger E.M."/>
            <person name="Carmona M.J."/>
            <person name="Serra M."/>
            <person name="Gomez A."/>
        </authorList>
    </citation>
    <scope>NUCLEOTIDE SEQUENCE [LARGE SCALE GENOMIC DNA]</scope>
    <source>
        <strain evidence="3">HYR1</strain>
    </source>
</reference>
<feature type="compositionally biased region" description="Polar residues" evidence="1">
    <location>
        <begin position="119"/>
        <end position="133"/>
    </location>
</feature>
<evidence type="ECO:0000313" key="3">
    <source>
        <dbReference type="EMBL" id="RNA33851.1"/>
    </source>
</evidence>